<protein>
    <recommendedName>
        <fullName evidence="2">Antitoxin</fullName>
    </recommendedName>
</protein>
<evidence type="ECO:0000256" key="2">
    <source>
        <dbReference type="RuleBase" id="RU362080"/>
    </source>
</evidence>
<proteinExistence type="inferred from homology"/>
<comment type="similarity">
    <text evidence="1 2">Belongs to the phD/YefM antitoxin family.</text>
</comment>
<sequence>MDIGIRELRDGLSRHLAYVREGHTITVTDHGKPIAKIVPVEGQTNLQKLIAEGVVRPPLRPKRPARIPSKADGIVSDLIPEQRR</sequence>
<dbReference type="PANTHER" id="PTHR35377">
    <property type="entry name" value="ANTITOXIN VAPB49-RELATED-RELATED"/>
    <property type="match status" value="1"/>
</dbReference>
<dbReference type="InterPro" id="IPR006442">
    <property type="entry name" value="Antitoxin_Phd/YefM"/>
</dbReference>
<accession>A0A7Y4L073</accession>
<dbReference type="Proteomes" id="UP000553957">
    <property type="component" value="Unassembled WGS sequence"/>
</dbReference>
<evidence type="ECO:0000313" key="5">
    <source>
        <dbReference type="EMBL" id="NOL41889.1"/>
    </source>
</evidence>
<dbReference type="SUPFAM" id="SSF143120">
    <property type="entry name" value="YefM-like"/>
    <property type="match status" value="1"/>
</dbReference>
<dbReference type="Proteomes" id="UP000534306">
    <property type="component" value="Unassembled WGS sequence"/>
</dbReference>
<evidence type="ECO:0000256" key="1">
    <source>
        <dbReference type="ARBA" id="ARBA00009981"/>
    </source>
</evidence>
<dbReference type="InterPro" id="IPR051416">
    <property type="entry name" value="phD-YefM_TA_antitoxins"/>
</dbReference>
<comment type="function">
    <text evidence="2">Antitoxin component of a type II toxin-antitoxin (TA) system.</text>
</comment>
<gene>
    <name evidence="4" type="ORF">HNR71_001263</name>
    <name evidence="5" type="ORF">HPO96_16710</name>
</gene>
<name>A0A7Y4L073_9ACTN</name>
<dbReference type="Gene3D" id="3.40.1620.10">
    <property type="entry name" value="YefM-like domain"/>
    <property type="match status" value="1"/>
</dbReference>
<evidence type="ECO:0000256" key="3">
    <source>
        <dbReference type="SAM" id="MobiDB-lite"/>
    </source>
</evidence>
<reference evidence="5 6" key="1">
    <citation type="submission" date="2020-05" db="EMBL/GenBank/DDBJ databases">
        <title>Genome sequence of Kribbella sandramycini ATCC 39419.</title>
        <authorList>
            <person name="Maclea K.S."/>
            <person name="Fair J.L."/>
        </authorList>
    </citation>
    <scope>NUCLEOTIDE SEQUENCE [LARGE SCALE GENOMIC DNA]</scope>
    <source>
        <strain evidence="5 6">ATCC 39419</strain>
    </source>
</reference>
<evidence type="ECO:0000313" key="7">
    <source>
        <dbReference type="Proteomes" id="UP000553957"/>
    </source>
</evidence>
<dbReference type="AlphaFoldDB" id="A0A7Y4L073"/>
<comment type="caution">
    <text evidence="5">The sequence shown here is derived from an EMBL/GenBank/DDBJ whole genome shotgun (WGS) entry which is preliminary data.</text>
</comment>
<dbReference type="Pfam" id="PF02604">
    <property type="entry name" value="PhdYeFM_antitox"/>
    <property type="match status" value="1"/>
</dbReference>
<dbReference type="InterPro" id="IPR036165">
    <property type="entry name" value="YefM-like_sf"/>
</dbReference>
<dbReference type="EMBL" id="JABJRC010000003">
    <property type="protein sequence ID" value="NOL41889.1"/>
    <property type="molecule type" value="Genomic_DNA"/>
</dbReference>
<keyword evidence="6" id="KW-1185">Reference proteome</keyword>
<organism evidence="5 6">
    <name type="scientific">Kribbella sandramycini</name>
    <dbReference type="NCBI Taxonomy" id="60450"/>
    <lineage>
        <taxon>Bacteria</taxon>
        <taxon>Bacillati</taxon>
        <taxon>Actinomycetota</taxon>
        <taxon>Actinomycetes</taxon>
        <taxon>Propionibacteriales</taxon>
        <taxon>Kribbellaceae</taxon>
        <taxon>Kribbella</taxon>
    </lineage>
</organism>
<evidence type="ECO:0000313" key="6">
    <source>
        <dbReference type="Proteomes" id="UP000534306"/>
    </source>
</evidence>
<dbReference type="NCBIfam" id="TIGR01552">
    <property type="entry name" value="phd_fam"/>
    <property type="match status" value="1"/>
</dbReference>
<dbReference type="EMBL" id="JACHKF010000001">
    <property type="protein sequence ID" value="MBB6565626.1"/>
    <property type="molecule type" value="Genomic_DNA"/>
</dbReference>
<dbReference type="RefSeq" id="WP_171674359.1">
    <property type="nucleotide sequence ID" value="NZ_BAAAGT010000001.1"/>
</dbReference>
<reference evidence="4 7" key="2">
    <citation type="submission" date="2020-08" db="EMBL/GenBank/DDBJ databases">
        <title>Sequencing the genomes of 1000 actinobacteria strains.</title>
        <authorList>
            <person name="Klenk H.-P."/>
        </authorList>
    </citation>
    <scope>NUCLEOTIDE SEQUENCE [LARGE SCALE GENOMIC DNA]</scope>
    <source>
        <strain evidence="4 7">DSM 15626</strain>
    </source>
</reference>
<feature type="region of interest" description="Disordered" evidence="3">
    <location>
        <begin position="60"/>
        <end position="84"/>
    </location>
</feature>
<evidence type="ECO:0000313" key="4">
    <source>
        <dbReference type="EMBL" id="MBB6565626.1"/>
    </source>
</evidence>